<dbReference type="OMA" id="RCPLAQC"/>
<keyword evidence="1" id="KW-0732">Signal</keyword>
<protein>
    <submittedName>
        <fullName evidence="2">Uncharacterized protein</fullName>
    </submittedName>
</protein>
<reference evidence="2" key="2">
    <citation type="submission" date="2025-09" db="UniProtKB">
        <authorList>
            <consortium name="Ensembl"/>
        </authorList>
    </citation>
    <scope>IDENTIFICATION</scope>
</reference>
<reference evidence="2" key="1">
    <citation type="submission" date="2025-08" db="UniProtKB">
        <authorList>
            <consortium name="Ensembl"/>
        </authorList>
    </citation>
    <scope>IDENTIFICATION</scope>
</reference>
<evidence type="ECO:0000313" key="2">
    <source>
        <dbReference type="Ensembl" id="ENSGMOP00000032718.1"/>
    </source>
</evidence>
<organism evidence="2 3">
    <name type="scientific">Gadus morhua</name>
    <name type="common">Atlantic cod</name>
    <dbReference type="NCBI Taxonomy" id="8049"/>
    <lineage>
        <taxon>Eukaryota</taxon>
        <taxon>Metazoa</taxon>
        <taxon>Chordata</taxon>
        <taxon>Craniata</taxon>
        <taxon>Vertebrata</taxon>
        <taxon>Euteleostomi</taxon>
        <taxon>Actinopterygii</taxon>
        <taxon>Neopterygii</taxon>
        <taxon>Teleostei</taxon>
        <taxon>Neoteleostei</taxon>
        <taxon>Acanthomorphata</taxon>
        <taxon>Zeiogadaria</taxon>
        <taxon>Gadariae</taxon>
        <taxon>Gadiformes</taxon>
        <taxon>Gadoidei</taxon>
        <taxon>Gadidae</taxon>
        <taxon>Gadus</taxon>
    </lineage>
</organism>
<feature type="chain" id="PRO_5034296136" evidence="1">
    <location>
        <begin position="22"/>
        <end position="74"/>
    </location>
</feature>
<accession>A0A8C5AIU4</accession>
<dbReference type="GeneTree" id="ENSGT01030000234819"/>
<dbReference type="Proteomes" id="UP000694546">
    <property type="component" value="Chromosome 17"/>
</dbReference>
<name>A0A8C5AIU4_GADMO</name>
<proteinExistence type="predicted"/>
<dbReference type="Ensembl" id="ENSGMOT00000073740.1">
    <property type="protein sequence ID" value="ENSGMOP00000032718.1"/>
    <property type="gene ID" value="ENSGMOG00000028602.1"/>
</dbReference>
<feature type="signal peptide" evidence="1">
    <location>
        <begin position="1"/>
        <end position="21"/>
    </location>
</feature>
<evidence type="ECO:0000313" key="3">
    <source>
        <dbReference type="Proteomes" id="UP000694546"/>
    </source>
</evidence>
<dbReference type="AlphaFoldDB" id="A0A8C5AIU4"/>
<evidence type="ECO:0000256" key="1">
    <source>
        <dbReference type="SAM" id="SignalP"/>
    </source>
</evidence>
<keyword evidence="3" id="KW-1185">Reference proteome</keyword>
<sequence>VAPLPVVDLLVAGLQLGLAGAHVYEQVQVPVQQLHGKVVRLQLPARLLLLGTLGPPVAEEQQAAGLGGAEVEGD</sequence>